<dbReference type="InterPro" id="IPR014284">
    <property type="entry name" value="RNA_pol_sigma-70_dom"/>
</dbReference>
<dbReference type="Pfam" id="PF08281">
    <property type="entry name" value="Sigma70_r4_2"/>
    <property type="match status" value="1"/>
</dbReference>
<gene>
    <name evidence="7" type="ORF">B0X71_09440</name>
</gene>
<dbReference type="CDD" id="cd06171">
    <property type="entry name" value="Sigma70_r4"/>
    <property type="match status" value="1"/>
</dbReference>
<dbReference type="EMBL" id="CP019640">
    <property type="protein sequence ID" value="AQQ53281.1"/>
    <property type="molecule type" value="Genomic_DNA"/>
</dbReference>
<dbReference type="PANTHER" id="PTHR43133">
    <property type="entry name" value="RNA POLYMERASE ECF-TYPE SIGMA FACTO"/>
    <property type="match status" value="1"/>
</dbReference>
<dbReference type="GO" id="GO:0016987">
    <property type="term" value="F:sigma factor activity"/>
    <property type="evidence" value="ECO:0007669"/>
    <property type="project" value="UniProtKB-KW"/>
</dbReference>
<dbReference type="Gene3D" id="1.10.1740.10">
    <property type="match status" value="1"/>
</dbReference>
<dbReference type="Pfam" id="PF04542">
    <property type="entry name" value="Sigma70_r2"/>
    <property type="match status" value="1"/>
</dbReference>
<reference evidence="7 8" key="1">
    <citation type="submission" date="2017-02" db="EMBL/GenBank/DDBJ databases">
        <title>The complete genomic sequence of a novel cold adapted crude oil-degrading bacterium Planococcus qaidamina Y42.</title>
        <authorList>
            <person name="Yang R."/>
        </authorList>
    </citation>
    <scope>NUCLEOTIDE SEQUENCE [LARGE SCALE GENOMIC DNA]</scope>
    <source>
        <strain evidence="7 8">Y42</strain>
    </source>
</reference>
<evidence type="ECO:0000259" key="5">
    <source>
        <dbReference type="Pfam" id="PF04542"/>
    </source>
</evidence>
<feature type="domain" description="RNA polymerase sigma factor 70 region 4 type 2" evidence="6">
    <location>
        <begin position="122"/>
        <end position="173"/>
    </location>
</feature>
<comment type="similarity">
    <text evidence="1">Belongs to the sigma-70 factor family. ECF subfamily.</text>
</comment>
<keyword evidence="2" id="KW-0805">Transcription regulation</keyword>
<dbReference type="InterPro" id="IPR039425">
    <property type="entry name" value="RNA_pol_sigma-70-like"/>
</dbReference>
<keyword evidence="4" id="KW-0804">Transcription</keyword>
<evidence type="ECO:0000256" key="1">
    <source>
        <dbReference type="ARBA" id="ARBA00010641"/>
    </source>
</evidence>
<proteinExistence type="inferred from homology"/>
<name>A0A1Q2KYK6_9BACL</name>
<evidence type="ECO:0000313" key="7">
    <source>
        <dbReference type="EMBL" id="AQQ53281.1"/>
    </source>
</evidence>
<dbReference type="RefSeq" id="WP_077589170.1">
    <property type="nucleotide sequence ID" value="NZ_CP019640.1"/>
</dbReference>
<dbReference type="GO" id="GO:0006352">
    <property type="term" value="P:DNA-templated transcription initiation"/>
    <property type="evidence" value="ECO:0007669"/>
    <property type="project" value="InterPro"/>
</dbReference>
<dbReference type="Proteomes" id="UP000188184">
    <property type="component" value="Chromosome"/>
</dbReference>
<dbReference type="InterPro" id="IPR036388">
    <property type="entry name" value="WH-like_DNA-bd_sf"/>
</dbReference>
<accession>A0A1Q2KYK6</accession>
<keyword evidence="3" id="KW-0731">Sigma factor</keyword>
<dbReference type="InterPro" id="IPR013324">
    <property type="entry name" value="RNA_pol_sigma_r3/r4-like"/>
</dbReference>
<evidence type="ECO:0000256" key="4">
    <source>
        <dbReference type="ARBA" id="ARBA00023163"/>
    </source>
</evidence>
<dbReference type="GO" id="GO:0003677">
    <property type="term" value="F:DNA binding"/>
    <property type="evidence" value="ECO:0007669"/>
    <property type="project" value="InterPro"/>
</dbReference>
<dbReference type="AlphaFoldDB" id="A0A1Q2KYK6"/>
<dbReference type="InterPro" id="IPR007627">
    <property type="entry name" value="RNA_pol_sigma70_r2"/>
</dbReference>
<dbReference type="SUPFAM" id="SSF88946">
    <property type="entry name" value="Sigma2 domain of RNA polymerase sigma factors"/>
    <property type="match status" value="1"/>
</dbReference>
<dbReference type="SUPFAM" id="SSF88659">
    <property type="entry name" value="Sigma3 and sigma4 domains of RNA polymerase sigma factors"/>
    <property type="match status" value="1"/>
</dbReference>
<keyword evidence="8" id="KW-1185">Reference proteome</keyword>
<dbReference type="NCBIfam" id="TIGR02937">
    <property type="entry name" value="sigma70-ECF"/>
    <property type="match status" value="1"/>
</dbReference>
<dbReference type="InterPro" id="IPR013249">
    <property type="entry name" value="RNA_pol_sigma70_r4_t2"/>
</dbReference>
<evidence type="ECO:0000259" key="6">
    <source>
        <dbReference type="Pfam" id="PF08281"/>
    </source>
</evidence>
<dbReference type="PANTHER" id="PTHR43133:SF62">
    <property type="entry name" value="RNA POLYMERASE SIGMA FACTOR SIGZ"/>
    <property type="match status" value="1"/>
</dbReference>
<evidence type="ECO:0000256" key="2">
    <source>
        <dbReference type="ARBA" id="ARBA00023015"/>
    </source>
</evidence>
<dbReference type="InterPro" id="IPR013325">
    <property type="entry name" value="RNA_pol_sigma_r2"/>
</dbReference>
<sequence>MERVSDTQLYQRIQAQDREALEQLYDRYEKILFSFLVKMTADPNLAEEAMQEVFIKIWRGVGKYDESKGKFTSWLFTMSRNAAIDLIRKRKQGQVSIEESGELISHEPLMDEKIEWKEKKKSIETAVRSLSKEQQQMIQLFYFKGYTHEKIAESCGLPLGTVKSRIRLALVKLKKTLGHLQEGRAAHEESGL</sequence>
<dbReference type="Gene3D" id="1.10.10.10">
    <property type="entry name" value="Winged helix-like DNA-binding domain superfamily/Winged helix DNA-binding domain"/>
    <property type="match status" value="1"/>
</dbReference>
<feature type="domain" description="RNA polymerase sigma-70 region 2" evidence="5">
    <location>
        <begin position="24"/>
        <end position="91"/>
    </location>
</feature>
<protein>
    <submittedName>
        <fullName evidence="7">RNA polymerase subunit sigma-70</fullName>
    </submittedName>
</protein>
<dbReference type="OrthoDB" id="9784272at2"/>
<evidence type="ECO:0000313" key="8">
    <source>
        <dbReference type="Proteomes" id="UP000188184"/>
    </source>
</evidence>
<dbReference type="KEGG" id="pmar:B0X71_09440"/>
<evidence type="ECO:0000256" key="3">
    <source>
        <dbReference type="ARBA" id="ARBA00023082"/>
    </source>
</evidence>
<organism evidence="7 8">
    <name type="scientific">Planococcus lenghuensis</name>
    <dbReference type="NCBI Taxonomy" id="2213202"/>
    <lineage>
        <taxon>Bacteria</taxon>
        <taxon>Bacillati</taxon>
        <taxon>Bacillota</taxon>
        <taxon>Bacilli</taxon>
        <taxon>Bacillales</taxon>
        <taxon>Caryophanaceae</taxon>
        <taxon>Planococcus</taxon>
    </lineage>
</organism>